<protein>
    <submittedName>
        <fullName evidence="2">Uncharacterized protein</fullName>
    </submittedName>
</protein>
<sequence>MRIQYKYERERERCFRRNVVDDRSDKQPRKGKGDYLHPGEDWVPREEVRKLGFGGRTNGDDDTDQRLTHTGAVNGTVFQFRIGMIASFWHFSSHSLHSDIHTRVLSRDGNLYIRQ</sequence>
<dbReference type="AlphaFoldDB" id="A0AAN9L7F4"/>
<dbReference type="EMBL" id="JAYMYQ010000005">
    <property type="protein sequence ID" value="KAK7330569.1"/>
    <property type="molecule type" value="Genomic_DNA"/>
</dbReference>
<feature type="region of interest" description="Disordered" evidence="1">
    <location>
        <begin position="19"/>
        <end position="39"/>
    </location>
</feature>
<proteinExistence type="predicted"/>
<evidence type="ECO:0000256" key="1">
    <source>
        <dbReference type="SAM" id="MobiDB-lite"/>
    </source>
</evidence>
<organism evidence="2 3">
    <name type="scientific">Canavalia gladiata</name>
    <name type="common">Sword bean</name>
    <name type="synonym">Dolichos gladiatus</name>
    <dbReference type="NCBI Taxonomy" id="3824"/>
    <lineage>
        <taxon>Eukaryota</taxon>
        <taxon>Viridiplantae</taxon>
        <taxon>Streptophyta</taxon>
        <taxon>Embryophyta</taxon>
        <taxon>Tracheophyta</taxon>
        <taxon>Spermatophyta</taxon>
        <taxon>Magnoliopsida</taxon>
        <taxon>eudicotyledons</taxon>
        <taxon>Gunneridae</taxon>
        <taxon>Pentapetalae</taxon>
        <taxon>rosids</taxon>
        <taxon>fabids</taxon>
        <taxon>Fabales</taxon>
        <taxon>Fabaceae</taxon>
        <taxon>Papilionoideae</taxon>
        <taxon>50 kb inversion clade</taxon>
        <taxon>NPAAA clade</taxon>
        <taxon>indigoferoid/millettioid clade</taxon>
        <taxon>Phaseoleae</taxon>
        <taxon>Canavalia</taxon>
    </lineage>
</organism>
<evidence type="ECO:0000313" key="2">
    <source>
        <dbReference type="EMBL" id="KAK7330569.1"/>
    </source>
</evidence>
<dbReference type="Proteomes" id="UP001367508">
    <property type="component" value="Unassembled WGS sequence"/>
</dbReference>
<keyword evidence="3" id="KW-1185">Reference proteome</keyword>
<comment type="caution">
    <text evidence="2">The sequence shown here is derived from an EMBL/GenBank/DDBJ whole genome shotgun (WGS) entry which is preliminary data.</text>
</comment>
<reference evidence="2 3" key="1">
    <citation type="submission" date="2024-01" db="EMBL/GenBank/DDBJ databases">
        <title>The genomes of 5 underutilized Papilionoideae crops provide insights into root nodulation and disease resistanc.</title>
        <authorList>
            <person name="Jiang F."/>
        </authorList>
    </citation>
    <scope>NUCLEOTIDE SEQUENCE [LARGE SCALE GENOMIC DNA]</scope>
    <source>
        <strain evidence="2">LVBAO_FW01</strain>
        <tissue evidence="2">Leaves</tissue>
    </source>
</reference>
<accession>A0AAN9L7F4</accession>
<gene>
    <name evidence="2" type="ORF">VNO77_24764</name>
</gene>
<evidence type="ECO:0000313" key="3">
    <source>
        <dbReference type="Proteomes" id="UP001367508"/>
    </source>
</evidence>
<name>A0AAN9L7F4_CANGL</name>